<keyword evidence="3" id="KW-1185">Reference proteome</keyword>
<feature type="region of interest" description="Disordered" evidence="1">
    <location>
        <begin position="105"/>
        <end position="150"/>
    </location>
</feature>
<evidence type="ECO:0000313" key="2">
    <source>
        <dbReference type="EMBL" id="PSC76269.1"/>
    </source>
</evidence>
<reference evidence="2 3" key="1">
    <citation type="journal article" date="2018" name="Plant J.">
        <title>Genome sequences of Chlorella sorokiniana UTEX 1602 and Micractinium conductrix SAG 241.80: implications to maltose excretion by a green alga.</title>
        <authorList>
            <person name="Arriola M.B."/>
            <person name="Velmurugan N."/>
            <person name="Zhang Y."/>
            <person name="Plunkett M.H."/>
            <person name="Hondzo H."/>
            <person name="Barney B.M."/>
        </authorList>
    </citation>
    <scope>NUCLEOTIDE SEQUENCE [LARGE SCALE GENOMIC DNA]</scope>
    <source>
        <strain evidence="2 3">SAG 241.80</strain>
    </source>
</reference>
<dbReference type="EMBL" id="LHPF02000001">
    <property type="protein sequence ID" value="PSC76269.1"/>
    <property type="molecule type" value="Genomic_DNA"/>
</dbReference>
<evidence type="ECO:0000313" key="3">
    <source>
        <dbReference type="Proteomes" id="UP000239649"/>
    </source>
</evidence>
<evidence type="ECO:0000256" key="1">
    <source>
        <dbReference type="SAM" id="MobiDB-lite"/>
    </source>
</evidence>
<sequence length="407" mass="43345">MAHRSYAHLEVDSWGAATPLLARLLSENPASRLMTYRFMSSTPEGAAAERRDALLRLARACWAPAAASCTSLSLVVSLPAHESNQHESPFERAIGIVMVQPAAAQDGERAAKRQRSSSGGAAGEEEGEEEEEEQEQEQEQEQEARKAAAEAAADTMFALLRHYVPHLLDPLALRPARQRLQEELADMARLLDGGSHPVLDKERPAKTHGIGHMFDVGTPEQPGGDRRLPVMGGAGQAACAELLAVLMTDGSLCGGDLRHGLQGGDAGFALRLLLQLGAMDTSSVSMQLVQWARTALCPMMLAFKVIVRMPDNGELGGDLHAALGGGGPGGKTRNFGDAEAALIRAVLSTPAMRAWFLWKCLACDGSATFRKHRGMGDSVAALDSHISMRAPPHLPACPWQGVLGCAC</sequence>
<feature type="compositionally biased region" description="Acidic residues" evidence="1">
    <location>
        <begin position="123"/>
        <end position="141"/>
    </location>
</feature>
<protein>
    <submittedName>
        <fullName evidence="2">Uncharacterized protein</fullName>
    </submittedName>
</protein>
<organism evidence="2 3">
    <name type="scientific">Micractinium conductrix</name>
    <dbReference type="NCBI Taxonomy" id="554055"/>
    <lineage>
        <taxon>Eukaryota</taxon>
        <taxon>Viridiplantae</taxon>
        <taxon>Chlorophyta</taxon>
        <taxon>core chlorophytes</taxon>
        <taxon>Trebouxiophyceae</taxon>
        <taxon>Chlorellales</taxon>
        <taxon>Chlorellaceae</taxon>
        <taxon>Chlorella clade</taxon>
        <taxon>Micractinium</taxon>
    </lineage>
</organism>
<proteinExistence type="predicted"/>
<accession>A0A2P6VQA6</accession>
<dbReference type="Proteomes" id="UP000239649">
    <property type="component" value="Unassembled WGS sequence"/>
</dbReference>
<gene>
    <name evidence="2" type="ORF">C2E20_0142</name>
</gene>
<dbReference type="AlphaFoldDB" id="A0A2P6VQA6"/>
<name>A0A2P6VQA6_9CHLO</name>
<comment type="caution">
    <text evidence="2">The sequence shown here is derived from an EMBL/GenBank/DDBJ whole genome shotgun (WGS) entry which is preliminary data.</text>
</comment>